<dbReference type="PANTHER" id="PTHR36510:SF1">
    <property type="entry name" value="GLUTAMATE--CYSTEINE LIGASE 2-RELATED"/>
    <property type="match status" value="1"/>
</dbReference>
<evidence type="ECO:0000256" key="2">
    <source>
        <dbReference type="ARBA" id="ARBA00022741"/>
    </source>
</evidence>
<dbReference type="SUPFAM" id="SSF55931">
    <property type="entry name" value="Glutamine synthetase/guanido kinase"/>
    <property type="match status" value="1"/>
</dbReference>
<dbReference type="Pfam" id="PF04107">
    <property type="entry name" value="GCS2"/>
    <property type="match status" value="1"/>
</dbReference>
<dbReference type="GO" id="GO:0005524">
    <property type="term" value="F:ATP binding"/>
    <property type="evidence" value="ECO:0007669"/>
    <property type="project" value="UniProtKB-KW"/>
</dbReference>
<dbReference type="Proteomes" id="UP000054011">
    <property type="component" value="Unassembled WGS sequence"/>
</dbReference>
<dbReference type="InterPro" id="IPR011793">
    <property type="entry name" value="YbdK"/>
</dbReference>
<evidence type="ECO:0000313" key="7">
    <source>
        <dbReference type="Proteomes" id="UP000054011"/>
    </source>
</evidence>
<dbReference type="STRING" id="936756.ATE80_21590"/>
<dbReference type="EMBL" id="LNSV01000063">
    <property type="protein sequence ID" value="KUH36838.1"/>
    <property type="molecule type" value="Genomic_DNA"/>
</dbReference>
<evidence type="ECO:0000256" key="5">
    <source>
        <dbReference type="HAMAP-Rule" id="MF_01609"/>
    </source>
</evidence>
<organism evidence="6 7">
    <name type="scientific">Streptomyces kanasensis</name>
    <dbReference type="NCBI Taxonomy" id="936756"/>
    <lineage>
        <taxon>Bacteria</taxon>
        <taxon>Bacillati</taxon>
        <taxon>Actinomycetota</taxon>
        <taxon>Actinomycetes</taxon>
        <taxon>Kitasatosporales</taxon>
        <taxon>Streptomycetaceae</taxon>
        <taxon>Streptomyces</taxon>
    </lineage>
</organism>
<dbReference type="InterPro" id="IPR050141">
    <property type="entry name" value="GCL_type2/YbdK_subfam"/>
</dbReference>
<dbReference type="RefSeq" id="WP_058943912.1">
    <property type="nucleotide sequence ID" value="NZ_LNSV01000063.1"/>
</dbReference>
<reference evidence="6 7" key="1">
    <citation type="submission" date="2015-11" db="EMBL/GenBank/DDBJ databases">
        <title>Genome-wide analysis reveals the secondary metabolome in Streptomyces kanasensis ZX01.</title>
        <authorList>
            <person name="Zhang G."/>
            <person name="Han L."/>
            <person name="Feng J."/>
            <person name="Zhang X."/>
        </authorList>
    </citation>
    <scope>NUCLEOTIDE SEQUENCE [LARGE SCALE GENOMIC DNA]</scope>
    <source>
        <strain evidence="6 7">ZX01</strain>
    </source>
</reference>
<evidence type="ECO:0000256" key="1">
    <source>
        <dbReference type="ARBA" id="ARBA00022598"/>
    </source>
</evidence>
<dbReference type="NCBIfam" id="NF010041">
    <property type="entry name" value="PRK13517.1-1"/>
    <property type="match status" value="1"/>
</dbReference>
<dbReference type="GO" id="GO:0004357">
    <property type="term" value="F:glutamate-cysteine ligase activity"/>
    <property type="evidence" value="ECO:0007669"/>
    <property type="project" value="UniProtKB-EC"/>
</dbReference>
<dbReference type="InterPro" id="IPR014746">
    <property type="entry name" value="Gln_synth/guanido_kin_cat_dom"/>
</dbReference>
<name>A0A100Y376_9ACTN</name>
<sequence>MVAIPVPRGVTVGVEEEFLLVDAVDGAPVGGCDDVLAADRARPRPEGGGGREFQRELLPTMVETATDVCTDLARLRTELAAARARLDRAARKAGLRPLASGTAPMAAPARTVTPTPHYRQMARLYGRLTDETETCGCHVHVGVPDRETAVAVLGHLRPWLPVLLALSANSPYHRGADTGHASWRTLVLARWPTHQIPPRFTSAAHYDRTVAALRGTGVLPVRAANAYWLARPSHHLPTVEVRVADVTPSVDEAVLQAGLTRALVTSALDAVARGRPAPDPPDHMLAAALWTAARHGLRGPAVHPVTGARVPAAEAVRALLTRVRPALEASGDAREVTALVEAVLAHGTGADRQRRRADPATPWTAL</sequence>
<gene>
    <name evidence="6" type="ORF">ATE80_21590</name>
</gene>
<keyword evidence="3 5" id="KW-0067">ATP-binding</keyword>
<dbReference type="InterPro" id="IPR006336">
    <property type="entry name" value="GCS2"/>
</dbReference>
<comment type="catalytic activity">
    <reaction evidence="4 5">
        <text>L-cysteine + L-glutamate + ATP = gamma-L-glutamyl-L-cysteine + ADP + phosphate + H(+)</text>
        <dbReference type="Rhea" id="RHEA:13285"/>
        <dbReference type="ChEBI" id="CHEBI:15378"/>
        <dbReference type="ChEBI" id="CHEBI:29985"/>
        <dbReference type="ChEBI" id="CHEBI:30616"/>
        <dbReference type="ChEBI" id="CHEBI:35235"/>
        <dbReference type="ChEBI" id="CHEBI:43474"/>
        <dbReference type="ChEBI" id="CHEBI:58173"/>
        <dbReference type="ChEBI" id="CHEBI:456216"/>
        <dbReference type="EC" id="6.3.2.2"/>
    </reaction>
</comment>
<dbReference type="HAMAP" id="MF_01609">
    <property type="entry name" value="Glu_cys_ligase_2"/>
    <property type="match status" value="1"/>
</dbReference>
<keyword evidence="2 5" id="KW-0547">Nucleotide-binding</keyword>
<dbReference type="GO" id="GO:0042398">
    <property type="term" value="P:modified amino acid biosynthetic process"/>
    <property type="evidence" value="ECO:0007669"/>
    <property type="project" value="InterPro"/>
</dbReference>
<dbReference type="PANTHER" id="PTHR36510">
    <property type="entry name" value="GLUTAMATE--CYSTEINE LIGASE 2-RELATED"/>
    <property type="match status" value="1"/>
</dbReference>
<keyword evidence="1 5" id="KW-0436">Ligase</keyword>
<comment type="function">
    <text evidence="5">ATP-dependent carboxylate-amine ligase which exhibits weak glutamate--cysteine ligase activity.</text>
</comment>
<evidence type="ECO:0000256" key="4">
    <source>
        <dbReference type="ARBA" id="ARBA00048819"/>
    </source>
</evidence>
<comment type="similarity">
    <text evidence="5">Belongs to the glutamate--cysteine ligase type 2 family. YbdK subfamily.</text>
</comment>
<evidence type="ECO:0000256" key="3">
    <source>
        <dbReference type="ARBA" id="ARBA00022840"/>
    </source>
</evidence>
<dbReference type="EC" id="6.3.2.2" evidence="5"/>
<comment type="caution">
    <text evidence="6">The sequence shown here is derived from an EMBL/GenBank/DDBJ whole genome shotgun (WGS) entry which is preliminary data.</text>
</comment>
<accession>A0A100Y376</accession>
<dbReference type="AlphaFoldDB" id="A0A100Y376"/>
<evidence type="ECO:0000313" key="6">
    <source>
        <dbReference type="EMBL" id="KUH36838.1"/>
    </source>
</evidence>
<dbReference type="Gene3D" id="3.30.590.20">
    <property type="match status" value="1"/>
</dbReference>
<protein>
    <recommendedName>
        <fullName evidence="5">Putative glutamate--cysteine ligase 2</fullName>
        <ecNumber evidence="5">6.3.2.2</ecNumber>
    </recommendedName>
    <alternativeName>
        <fullName evidence="5">Gamma-glutamylcysteine synthetase 2</fullName>
        <shortName evidence="5">GCS 2</shortName>
        <shortName evidence="5">Gamma-GCS 2</shortName>
    </alternativeName>
</protein>
<keyword evidence="7" id="KW-1185">Reference proteome</keyword>
<dbReference type="NCBIfam" id="TIGR02050">
    <property type="entry name" value="gshA_cyan_rel"/>
    <property type="match status" value="1"/>
</dbReference>
<proteinExistence type="inferred from homology"/>